<evidence type="ECO:0000313" key="3">
    <source>
        <dbReference type="EMBL" id="KAL3286124.1"/>
    </source>
</evidence>
<feature type="compositionally biased region" description="Basic and acidic residues" evidence="2">
    <location>
        <begin position="84"/>
        <end position="96"/>
    </location>
</feature>
<dbReference type="EMBL" id="JABFTP020000185">
    <property type="protein sequence ID" value="KAL3286124.1"/>
    <property type="molecule type" value="Genomic_DNA"/>
</dbReference>
<organism evidence="3 4">
    <name type="scientific">Cryptolaemus montrouzieri</name>
    <dbReference type="NCBI Taxonomy" id="559131"/>
    <lineage>
        <taxon>Eukaryota</taxon>
        <taxon>Metazoa</taxon>
        <taxon>Ecdysozoa</taxon>
        <taxon>Arthropoda</taxon>
        <taxon>Hexapoda</taxon>
        <taxon>Insecta</taxon>
        <taxon>Pterygota</taxon>
        <taxon>Neoptera</taxon>
        <taxon>Endopterygota</taxon>
        <taxon>Coleoptera</taxon>
        <taxon>Polyphaga</taxon>
        <taxon>Cucujiformia</taxon>
        <taxon>Coccinelloidea</taxon>
        <taxon>Coccinellidae</taxon>
        <taxon>Scymninae</taxon>
        <taxon>Scymnini</taxon>
        <taxon>Cryptolaemus</taxon>
    </lineage>
</organism>
<sequence length="157" mass="18138">MSSYSEDDSQMACDTPKKNGDDLVLVSSVRKRRRSYRHSDPCSAKRGRRAVNRSRHNSDSEDDTSDHSMVSNNTQNSVPYNRGARSERPVKYDFRPNLDGITDPNQRINLILQKMAELKKVYVDVKAELADIERRRKKIKRRQREALKSIKQVVTCA</sequence>
<proteinExistence type="predicted"/>
<evidence type="ECO:0000256" key="1">
    <source>
        <dbReference type="SAM" id="Coils"/>
    </source>
</evidence>
<dbReference type="PANTHER" id="PTHR13964:SF27">
    <property type="entry name" value="HAT-TRICK, ISOFORM D"/>
    <property type="match status" value="1"/>
</dbReference>
<evidence type="ECO:0000313" key="4">
    <source>
        <dbReference type="Proteomes" id="UP001516400"/>
    </source>
</evidence>
<protein>
    <submittedName>
        <fullName evidence="3">Uncharacterized protein</fullName>
    </submittedName>
</protein>
<keyword evidence="1" id="KW-0175">Coiled coil</keyword>
<feature type="region of interest" description="Disordered" evidence="2">
    <location>
        <begin position="1"/>
        <end position="99"/>
    </location>
</feature>
<evidence type="ECO:0000256" key="2">
    <source>
        <dbReference type="SAM" id="MobiDB-lite"/>
    </source>
</evidence>
<feature type="compositionally biased region" description="Basic residues" evidence="2">
    <location>
        <begin position="45"/>
        <end position="55"/>
    </location>
</feature>
<dbReference type="AlphaFoldDB" id="A0ABD2P5C0"/>
<keyword evidence="4" id="KW-1185">Reference proteome</keyword>
<name>A0ABD2P5C0_9CUCU</name>
<feature type="coiled-coil region" evidence="1">
    <location>
        <begin position="115"/>
        <end position="149"/>
    </location>
</feature>
<gene>
    <name evidence="3" type="ORF">HHI36_000637</name>
</gene>
<dbReference type="InterPro" id="IPR051232">
    <property type="entry name" value="ARID/SWI1_ChromRemod"/>
</dbReference>
<comment type="caution">
    <text evidence="3">The sequence shown here is derived from an EMBL/GenBank/DDBJ whole genome shotgun (WGS) entry which is preliminary data.</text>
</comment>
<reference evidence="3 4" key="1">
    <citation type="journal article" date="2021" name="BMC Biol.">
        <title>Horizontally acquired antibacterial genes associated with adaptive radiation of ladybird beetles.</title>
        <authorList>
            <person name="Li H.S."/>
            <person name="Tang X.F."/>
            <person name="Huang Y.H."/>
            <person name="Xu Z.Y."/>
            <person name="Chen M.L."/>
            <person name="Du X.Y."/>
            <person name="Qiu B.Y."/>
            <person name="Chen P.T."/>
            <person name="Zhang W."/>
            <person name="Slipinski A."/>
            <person name="Escalona H.E."/>
            <person name="Waterhouse R.M."/>
            <person name="Zwick A."/>
            <person name="Pang H."/>
        </authorList>
    </citation>
    <scope>NUCLEOTIDE SEQUENCE [LARGE SCALE GENOMIC DNA]</scope>
    <source>
        <strain evidence="3">SYSU2018</strain>
    </source>
</reference>
<feature type="compositionally biased region" description="Polar residues" evidence="2">
    <location>
        <begin position="67"/>
        <end position="79"/>
    </location>
</feature>
<accession>A0ABD2P5C0</accession>
<dbReference type="PANTHER" id="PTHR13964">
    <property type="entry name" value="RBP-RELATED"/>
    <property type="match status" value="1"/>
</dbReference>
<dbReference type="Proteomes" id="UP001516400">
    <property type="component" value="Unassembled WGS sequence"/>
</dbReference>